<keyword evidence="2" id="KW-1185">Reference proteome</keyword>
<accession>A0ABQ1UBF6</accession>
<gene>
    <name evidence="1" type="ORF">GCM10011518_24060</name>
</gene>
<dbReference type="EMBL" id="BMKP01000005">
    <property type="protein sequence ID" value="GGF14034.1"/>
    <property type="molecule type" value="Genomic_DNA"/>
</dbReference>
<dbReference type="RefSeq" id="WP_163394791.1">
    <property type="nucleotide sequence ID" value="NZ_BMKP01000005.1"/>
</dbReference>
<proteinExistence type="predicted"/>
<evidence type="ECO:0000313" key="2">
    <source>
        <dbReference type="Proteomes" id="UP000655016"/>
    </source>
</evidence>
<comment type="caution">
    <text evidence="1">The sequence shown here is derived from an EMBL/GenBank/DDBJ whole genome shotgun (WGS) entry which is preliminary data.</text>
</comment>
<name>A0ABQ1UBF6_9FLAO</name>
<dbReference type="Proteomes" id="UP000655016">
    <property type="component" value="Unassembled WGS sequence"/>
</dbReference>
<reference evidence="2" key="1">
    <citation type="journal article" date="2019" name="Int. J. Syst. Evol. Microbiol.">
        <title>The Global Catalogue of Microorganisms (GCM) 10K type strain sequencing project: providing services to taxonomists for standard genome sequencing and annotation.</title>
        <authorList>
            <consortium name="The Broad Institute Genomics Platform"/>
            <consortium name="The Broad Institute Genome Sequencing Center for Infectious Disease"/>
            <person name="Wu L."/>
            <person name="Ma J."/>
        </authorList>
    </citation>
    <scope>NUCLEOTIDE SEQUENCE [LARGE SCALE GENOMIC DNA]</scope>
    <source>
        <strain evidence="2">CGMCC 1.16060</strain>
    </source>
</reference>
<protein>
    <submittedName>
        <fullName evidence="1">Uncharacterized protein</fullName>
    </submittedName>
</protein>
<sequence>MNYYILQQDPRIIEQPSLLSCPENIDPIALVGGKKLPVPNTPICLSLSPRSSDYRGCIIDGIVTLFHKYFITELIRLGVDNFQSFPVELTNPEGEIEIAYSLINIIGLIKAVNEKESVMKPRYGGWGANLYSFKIDPAKTMGQRLFRLAEAPTLIIIDEWLREKLLVFNPPGVLMLPTERYDGWG</sequence>
<organism evidence="1 2">
    <name type="scientific">Flavobacterium limi</name>
    <dbReference type="NCBI Taxonomy" id="2045105"/>
    <lineage>
        <taxon>Bacteria</taxon>
        <taxon>Pseudomonadati</taxon>
        <taxon>Bacteroidota</taxon>
        <taxon>Flavobacteriia</taxon>
        <taxon>Flavobacteriales</taxon>
        <taxon>Flavobacteriaceae</taxon>
        <taxon>Flavobacterium</taxon>
    </lineage>
</organism>
<evidence type="ECO:0000313" key="1">
    <source>
        <dbReference type="EMBL" id="GGF14034.1"/>
    </source>
</evidence>